<dbReference type="Proteomes" id="UP000199501">
    <property type="component" value="Unassembled WGS sequence"/>
</dbReference>
<keyword evidence="2" id="KW-1185">Reference proteome</keyword>
<dbReference type="STRING" id="1271860.SAMN05216174_101662"/>
<name>A0A1G6K1N3_9PSEU</name>
<reference evidence="2" key="1">
    <citation type="submission" date="2016-10" db="EMBL/GenBank/DDBJ databases">
        <authorList>
            <person name="Varghese N."/>
            <person name="Submissions S."/>
        </authorList>
    </citation>
    <scope>NUCLEOTIDE SEQUENCE [LARGE SCALE GENOMIC DNA]</scope>
    <source>
        <strain evidence="2">IBRC-M 10403</strain>
    </source>
</reference>
<proteinExistence type="predicted"/>
<dbReference type="RefSeq" id="WP_091447990.1">
    <property type="nucleotide sequence ID" value="NZ_FMZZ01000001.1"/>
</dbReference>
<organism evidence="1 2">
    <name type="scientific">Actinokineospora iranica</name>
    <dbReference type="NCBI Taxonomy" id="1271860"/>
    <lineage>
        <taxon>Bacteria</taxon>
        <taxon>Bacillati</taxon>
        <taxon>Actinomycetota</taxon>
        <taxon>Actinomycetes</taxon>
        <taxon>Pseudonocardiales</taxon>
        <taxon>Pseudonocardiaceae</taxon>
        <taxon>Actinokineospora</taxon>
    </lineage>
</organism>
<protein>
    <submittedName>
        <fullName evidence="1">Uncharacterized protein</fullName>
    </submittedName>
</protein>
<dbReference type="EMBL" id="FMZZ01000001">
    <property type="protein sequence ID" value="SDC24771.1"/>
    <property type="molecule type" value="Genomic_DNA"/>
</dbReference>
<evidence type="ECO:0000313" key="1">
    <source>
        <dbReference type="EMBL" id="SDC24771.1"/>
    </source>
</evidence>
<gene>
    <name evidence="1" type="ORF">SAMN05216174_101662</name>
</gene>
<dbReference type="OrthoDB" id="3627316at2"/>
<evidence type="ECO:0000313" key="2">
    <source>
        <dbReference type="Proteomes" id="UP000199501"/>
    </source>
</evidence>
<accession>A0A1G6K1N3</accession>
<sequence length="155" mass="17024">MTEHPRGVARRLVEVTRGGDVDPRGESGALDVLIGPEHRDRLAAVLRELVVATADMMLCRADAPGPDHAFVLDLRDDEGAPVEVDQLDPPVRALVRALLAELNGRPEDIDYQLDLALRDDPRFDPVDVLVLALLWTVGSIEWCEQHDAPTPGWLG</sequence>
<dbReference type="AlphaFoldDB" id="A0A1G6K1N3"/>